<dbReference type="PANTHER" id="PTHR13720">
    <property type="entry name" value="WD-40 REPEAT PROTEIN"/>
    <property type="match status" value="1"/>
</dbReference>
<dbReference type="Gene3D" id="2.130.10.10">
    <property type="entry name" value="YVTN repeat-like/Quinoprotein amine dehydrogenase"/>
    <property type="match status" value="6"/>
</dbReference>
<feature type="domain" description="CFA20" evidence="13">
    <location>
        <begin position="3"/>
        <end position="186"/>
    </location>
</feature>
<evidence type="ECO:0000259" key="15">
    <source>
        <dbReference type="Pfam" id="PF23393"/>
    </source>
</evidence>
<proteinExistence type="inferred from homology"/>
<dbReference type="Pfam" id="PF23342">
    <property type="entry name" value="WDR90_beta-prop_4th"/>
    <property type="match status" value="1"/>
</dbReference>
<feature type="domain" description="WDR90 4th beta-propeller" evidence="14">
    <location>
        <begin position="1350"/>
        <end position="1662"/>
    </location>
</feature>
<organism evidence="17 18">
    <name type="scientific">Strix occidentalis caurina</name>
    <name type="common">northern spotted owl</name>
    <dbReference type="NCBI Taxonomy" id="311401"/>
    <lineage>
        <taxon>Eukaryota</taxon>
        <taxon>Metazoa</taxon>
        <taxon>Chordata</taxon>
        <taxon>Craniata</taxon>
        <taxon>Vertebrata</taxon>
        <taxon>Euteleostomi</taxon>
        <taxon>Archelosauria</taxon>
        <taxon>Archosauria</taxon>
        <taxon>Dinosauria</taxon>
        <taxon>Saurischia</taxon>
        <taxon>Theropoda</taxon>
        <taxon>Coelurosauria</taxon>
        <taxon>Aves</taxon>
        <taxon>Neognathae</taxon>
        <taxon>Neoaves</taxon>
        <taxon>Telluraves</taxon>
        <taxon>Strigiformes</taxon>
        <taxon>Strigidae</taxon>
        <taxon>Strix</taxon>
    </lineage>
</organism>
<evidence type="ECO:0000256" key="5">
    <source>
        <dbReference type="ARBA" id="ARBA00022701"/>
    </source>
</evidence>
<dbReference type="GO" id="GO:0030030">
    <property type="term" value="P:cell projection organization"/>
    <property type="evidence" value="ECO:0007669"/>
    <property type="project" value="UniProtKB-KW"/>
</dbReference>
<comment type="function">
    <text evidence="9">Microtubule-binding protein that plays a crucial role in ensuring inner core protein localization within the centriole core, as well as in maintaining the microtubule wall integrity and the overall centriole roundness and stability. Required for efficient primary cilium formation.</text>
</comment>
<evidence type="ECO:0000256" key="9">
    <source>
        <dbReference type="ARBA" id="ARBA00060089"/>
    </source>
</evidence>
<dbReference type="Pfam" id="PF23393">
    <property type="entry name" value="Beta-prop_WDR90_POC16_2nd"/>
    <property type="match status" value="1"/>
</dbReference>
<dbReference type="InterPro" id="IPR019775">
    <property type="entry name" value="WD40_repeat_CS"/>
</dbReference>
<reference evidence="17" key="1">
    <citation type="submission" date="2025-08" db="UniProtKB">
        <authorList>
            <consortium name="Ensembl"/>
        </authorList>
    </citation>
    <scope>IDENTIFICATION</scope>
</reference>
<dbReference type="InterPro" id="IPR036322">
    <property type="entry name" value="WD40_repeat_dom_sf"/>
</dbReference>
<comment type="subcellular location">
    <subcellularLocation>
        <location evidence="2">Cytoplasm</location>
        <location evidence="2">Cytoskeleton</location>
        <location evidence="2">Microtubule organizing center</location>
        <location evidence="2">Centrosome</location>
        <location evidence="2">Centriolar satellite</location>
    </subcellularLocation>
    <subcellularLocation>
        <location evidence="1">Cytoplasm</location>
        <location evidence="1">Cytoskeleton</location>
        <location evidence="1">Microtubule organizing center</location>
        <location evidence="1">Centrosome</location>
        <location evidence="1">Centriole</location>
    </subcellularLocation>
</comment>
<dbReference type="FunFam" id="2.130.10.10:FF:001417">
    <property type="entry name" value="WD repeat domain 90"/>
    <property type="match status" value="1"/>
</dbReference>
<dbReference type="SMART" id="SM00320">
    <property type="entry name" value="WD40"/>
    <property type="match status" value="19"/>
</dbReference>
<dbReference type="PROSITE" id="PS50082">
    <property type="entry name" value="WD_REPEATS_2"/>
    <property type="match status" value="3"/>
</dbReference>
<dbReference type="InterPro" id="IPR015943">
    <property type="entry name" value="WD40/YVTN_repeat-like_dom_sf"/>
</dbReference>
<evidence type="ECO:0000256" key="2">
    <source>
        <dbReference type="ARBA" id="ARBA00004607"/>
    </source>
</evidence>
<evidence type="ECO:0000256" key="7">
    <source>
        <dbReference type="ARBA" id="ARBA00022794"/>
    </source>
</evidence>
<name>A0A8D0FBQ0_STROC</name>
<dbReference type="InterPro" id="IPR055441">
    <property type="entry name" value="Beta-prop_WDR90_POC16_2nd"/>
</dbReference>
<evidence type="ECO:0000256" key="6">
    <source>
        <dbReference type="ARBA" id="ARBA00022737"/>
    </source>
</evidence>
<evidence type="ECO:0000256" key="12">
    <source>
        <dbReference type="PROSITE-ProRule" id="PRU00221"/>
    </source>
</evidence>
<dbReference type="GO" id="GO:0005874">
    <property type="term" value="C:microtubule"/>
    <property type="evidence" value="ECO:0007669"/>
    <property type="project" value="UniProtKB-KW"/>
</dbReference>
<dbReference type="InterPro" id="IPR055440">
    <property type="entry name" value="Beta-prop_WDR90_4th"/>
</dbReference>
<dbReference type="InterPro" id="IPR055439">
    <property type="entry name" value="Beta-prop_EML_1st"/>
</dbReference>
<dbReference type="GO" id="GO:0005814">
    <property type="term" value="C:centriole"/>
    <property type="evidence" value="ECO:0007669"/>
    <property type="project" value="UniProtKB-SubCell"/>
</dbReference>
<dbReference type="PROSITE" id="PS50294">
    <property type="entry name" value="WD_REPEATS_REGION"/>
    <property type="match status" value="2"/>
</dbReference>
<dbReference type="Proteomes" id="UP000694551">
    <property type="component" value="Unplaced"/>
</dbReference>
<evidence type="ECO:0000313" key="18">
    <source>
        <dbReference type="Proteomes" id="UP000694551"/>
    </source>
</evidence>
<dbReference type="Pfam" id="PF23409">
    <property type="entry name" value="Beta-prop_EML"/>
    <property type="match status" value="1"/>
</dbReference>
<accession>A0A8D0FBQ0</accession>
<evidence type="ECO:0000256" key="10">
    <source>
        <dbReference type="ARBA" id="ARBA00061300"/>
    </source>
</evidence>
<evidence type="ECO:0000256" key="1">
    <source>
        <dbReference type="ARBA" id="ARBA00004114"/>
    </source>
</evidence>
<dbReference type="FunFam" id="2.130.10.10:FF:000590">
    <property type="entry name" value="WD repeat domain 90"/>
    <property type="match status" value="1"/>
</dbReference>
<dbReference type="PROSITE" id="PS00678">
    <property type="entry name" value="WD_REPEATS_1"/>
    <property type="match status" value="1"/>
</dbReference>
<dbReference type="InterPro" id="IPR011047">
    <property type="entry name" value="Quinoprotein_ADH-like_sf"/>
</dbReference>
<dbReference type="InterPro" id="IPR001680">
    <property type="entry name" value="WD40_rpt"/>
</dbReference>
<keyword evidence="3" id="KW-0963">Cytoplasm</keyword>
<feature type="repeat" description="WD" evidence="12">
    <location>
        <begin position="649"/>
        <end position="690"/>
    </location>
</feature>
<evidence type="ECO:0000256" key="3">
    <source>
        <dbReference type="ARBA" id="ARBA00022490"/>
    </source>
</evidence>
<keyword evidence="7" id="KW-0970">Cilium biogenesis/degradation</keyword>
<dbReference type="Pfam" id="PF00400">
    <property type="entry name" value="WD40"/>
    <property type="match status" value="2"/>
</dbReference>
<dbReference type="InterPro" id="IPR050630">
    <property type="entry name" value="WD_repeat_EMAP"/>
</dbReference>
<feature type="repeat" description="WD" evidence="12">
    <location>
        <begin position="1436"/>
        <end position="1477"/>
    </location>
</feature>
<comment type="similarity">
    <text evidence="10">Belongs to the WD repeat WDR90/POC16 family.</text>
</comment>
<keyword evidence="6" id="KW-0677">Repeat</keyword>
<evidence type="ECO:0000256" key="4">
    <source>
        <dbReference type="ARBA" id="ARBA00022574"/>
    </source>
</evidence>
<keyword evidence="4 12" id="KW-0853">WD repeat</keyword>
<dbReference type="Pfam" id="PF05018">
    <property type="entry name" value="CFA20_dom"/>
    <property type="match status" value="1"/>
</dbReference>
<dbReference type="InterPro" id="IPR011048">
    <property type="entry name" value="Haem_d1_sf"/>
</dbReference>
<evidence type="ECO:0000313" key="17">
    <source>
        <dbReference type="Ensembl" id="ENSSOCP00000013075.1"/>
    </source>
</evidence>
<feature type="repeat" description="WD" evidence="12">
    <location>
        <begin position="1344"/>
        <end position="1385"/>
    </location>
</feature>
<dbReference type="SUPFAM" id="SSF51004">
    <property type="entry name" value="C-terminal (heme d1) domain of cytochrome cd1-nitrite reductase"/>
    <property type="match status" value="1"/>
</dbReference>
<evidence type="ECO:0000259" key="14">
    <source>
        <dbReference type="Pfam" id="PF23342"/>
    </source>
</evidence>
<dbReference type="InterPro" id="IPR007714">
    <property type="entry name" value="CFA20_dom"/>
</dbReference>
<dbReference type="GO" id="GO:0034451">
    <property type="term" value="C:centriolar satellite"/>
    <property type="evidence" value="ECO:0007669"/>
    <property type="project" value="UniProtKB-SubCell"/>
</dbReference>
<evidence type="ECO:0000259" key="13">
    <source>
        <dbReference type="Pfam" id="PF05018"/>
    </source>
</evidence>
<keyword evidence="18" id="KW-1185">Reference proteome</keyword>
<dbReference type="GO" id="GO:0005929">
    <property type="term" value="C:cilium"/>
    <property type="evidence" value="ECO:0007669"/>
    <property type="project" value="UniProtKB-ARBA"/>
</dbReference>
<protein>
    <recommendedName>
        <fullName evidence="11">WD repeat-containing protein 90</fullName>
    </recommendedName>
</protein>
<keyword evidence="5" id="KW-0493">Microtubule</keyword>
<feature type="domain" description="WDR90/POC16 second beta-propeller" evidence="15">
    <location>
        <begin position="660"/>
        <end position="891"/>
    </location>
</feature>
<evidence type="ECO:0000259" key="16">
    <source>
        <dbReference type="Pfam" id="PF23409"/>
    </source>
</evidence>
<sequence>VARDAWQRPYLNIFKHFRVEEWKRSAREGDVAALTDARLKGTVYRIQGSVPAISYLQLPRSGTQSLGLAGRYLYLLFRPMPRKHFVVHLDVTTEENQVVRISFSNLFKEFRSTATWLQFPFVCGAAEDLVGAAPADVRWTCLVLDLHSILSLYLNRRYSHLKSVKLCSNLLVKNLCTSDLVFDPADLACRGVAPMPREMAFPVPKGEKWHDLYDYIRYGCSRLLLSPPWAGCNPPAWLGLLLNAGKPQLLLPARFNFCQVEYFKAIPSNRRELKAASVLWRETSNGEGGGLWVEDLSPVLSVTVLSVFFFFFQRLLPDPILKLRMIIGFGGCSTKQVLWTQDNAAVVYPCHAVIVTLQIQTGEQRFFIGHTDKVSALAFNGNSTLLASAQAGALSVVRLWDFPTGSCLSVFKTHVAFSCSFSYSGAVLCGVGKDGHGKTMVVVWNAAQVTRGGEVAVLAKAHTDVDIQALKIAFFDDRRMVSCGRDNVRLWRVRSGALRSCPVNLGEYHSLEFTDLAFEEGHARPPSPSSVGARFVCSKSGHVLEVDYKNVCMRSARRLLPVVLFFGFSGPGIAINSISLSSTFCATGSEDGYLRLWPLDFSAVVLEAEHEAPVSSVCISPDSHKVLCTTATGNLGYLDIQSRDYNTLMRSHEDSILAFSVEGTWKQMATVSQDNTIRVWDLVSMQQLYDFTAADEMPCAVAFHPTQQILACGFDSGMVRTFSLAASDLLVEHKQHRTVITGLTFSPNGKFMFSSCLQGTLVLYSCMVQKSHVLRVLGNVVARDAGSGPDALVVSGDNRLLAFVGPSKYVVTVMEACSLDELLRVDISILDLNSTALDSAVRVCFAPVPRGELLVSTSSNKILVLDAKTGRLVREPGVHSLSLSLFSISVNAAGAVSCPQVSPVHKLSCSSLVLSKDSRYLLTAGDKVIKDLRDEGSYTSPFLFTEGSPEKLKDSSETPRQIVPLPLSSSPPCLDVSSVHQAGCQSKRNCLAILQELIMSQCLFFLQSFLSPPAGSEVLKLKGVIGYNGNGRGNMVWNPDTGFFAYTCGCIIVVEDLHSGSQNHWLGHAEEISTLAISHDAQVLASASGKRNGDSHCQICIWNIQDGVCTASLFHHETQVQAMAFSRDDRFLVTLGDYIDQTIALWNTYTYELVSSICISEPVHDVAFSPLSHRELACVGKGAVMFWLLEQQGADVNLKVHQAPAPDVLGPVELTSLCYGADTLLYSGTNSGQICVWDTETNCCFMTWEADEGEIGVLVCGRSRLVSGSNTKRIRLWAVATVQELRLKGPDARSSLVLLEHEITLDGTIVSAAFDDSLEMGIVGTTAGTLWYVNWTESTSIRLISGHKNKVTEVCFSPDETHCATCGEDGSVRIWSLGSMELVVQFQVLNQSCQCLAWKPCPIVAWGAESQHVVAGYSDGTIRVFSISRTEMELKMHPHATALTAIAYSTDGEMILSGGKDGLVAISSPRTGMTIRVLADHKGSPITVLQCTRKQYRDFGVEGGELWLATSSDRRVSVWASDWLKDKCELLDWLSFPAPASPEVSMVLPPSLAAFCPWEPGTLVYVGFGMQKEALFYSLHKKQVVEKISLPYFATSLSLSPAAHFMAVGFGERLLRLLRCPTSHAQDYAGHDDVVHLCRFAHSGCRLLTASHSAVLVWELTGG</sequence>
<reference evidence="17" key="2">
    <citation type="submission" date="2025-09" db="UniProtKB">
        <authorList>
            <consortium name="Ensembl"/>
        </authorList>
    </citation>
    <scope>IDENTIFICATION</scope>
</reference>
<dbReference type="Ensembl" id="ENSSOCT00000013437.1">
    <property type="protein sequence ID" value="ENSSOCP00000013075.1"/>
    <property type="gene ID" value="ENSSOCG00000009832.1"/>
</dbReference>
<dbReference type="SUPFAM" id="SSF50998">
    <property type="entry name" value="Quinoprotein alcohol dehydrogenase-like"/>
    <property type="match status" value="1"/>
</dbReference>
<dbReference type="PANTHER" id="PTHR13720:SF24">
    <property type="entry name" value="WD REPEAT-CONTAINING PROTEIN 90"/>
    <property type="match status" value="1"/>
</dbReference>
<evidence type="ECO:0000256" key="11">
    <source>
        <dbReference type="ARBA" id="ARBA00070509"/>
    </source>
</evidence>
<feature type="domain" description="EML-like first beta-propeller" evidence="16">
    <location>
        <begin position="1061"/>
        <end position="1280"/>
    </location>
</feature>
<dbReference type="FunFam" id="2.130.10.10:FF:003525">
    <property type="entry name" value="WD repeat domain 90"/>
    <property type="match status" value="1"/>
</dbReference>
<keyword evidence="8" id="KW-0206">Cytoskeleton</keyword>
<evidence type="ECO:0000256" key="8">
    <source>
        <dbReference type="ARBA" id="ARBA00023212"/>
    </source>
</evidence>
<dbReference type="FunFam" id="2.130.10.10:FF:000522">
    <property type="entry name" value="WD repeat domain 90"/>
    <property type="match status" value="1"/>
</dbReference>
<dbReference type="SUPFAM" id="SSF50978">
    <property type="entry name" value="WD40 repeat-like"/>
    <property type="match status" value="2"/>
</dbReference>